<evidence type="ECO:0000313" key="2">
    <source>
        <dbReference type="EMBL" id="AGA66414.1"/>
    </source>
</evidence>
<dbReference type="Proteomes" id="UP000010793">
    <property type="component" value="Chromosome"/>
</dbReference>
<proteinExistence type="predicted"/>
<keyword evidence="3" id="KW-1185">Reference proteome</keyword>
<organism evidence="2 3">
    <name type="scientific">Brachyspira pilosicoli P43/6/78</name>
    <dbReference type="NCBI Taxonomy" id="1042417"/>
    <lineage>
        <taxon>Bacteria</taxon>
        <taxon>Pseudomonadati</taxon>
        <taxon>Spirochaetota</taxon>
        <taxon>Spirochaetia</taxon>
        <taxon>Brachyspirales</taxon>
        <taxon>Brachyspiraceae</taxon>
        <taxon>Brachyspira</taxon>
    </lineage>
</organism>
<dbReference type="InterPro" id="IPR011990">
    <property type="entry name" value="TPR-like_helical_dom_sf"/>
</dbReference>
<reference evidence="2 3" key="1">
    <citation type="journal article" date="2013" name="Genome Announc.">
        <title>Complete Genome Sequence of the Porcine Strain Brachyspira pilosicoli P43/6/78(T.).</title>
        <authorList>
            <person name="Lin C."/>
            <person name="den Bakker H.C."/>
            <person name="Suzuki H."/>
            <person name="Lefebure T."/>
            <person name="Ponnala L."/>
            <person name="Sun Q."/>
            <person name="Stanhope M.J."/>
            <person name="Wiedmann M."/>
            <person name="Duhamel G.E."/>
        </authorList>
    </citation>
    <scope>NUCLEOTIDE SEQUENCE [LARGE SCALE GENOMIC DNA]</scope>
    <source>
        <strain evidence="2 3">P43/6/78</strain>
    </source>
</reference>
<name>A0A3B6VMQ9_BRAPL</name>
<dbReference type="RefSeq" id="WP_015274400.1">
    <property type="nucleotide sequence ID" value="NC_019908.1"/>
</dbReference>
<dbReference type="Gene3D" id="1.25.40.10">
    <property type="entry name" value="Tetratricopeptide repeat domain"/>
    <property type="match status" value="2"/>
</dbReference>
<feature type="repeat" description="TPR" evidence="1">
    <location>
        <begin position="99"/>
        <end position="132"/>
    </location>
</feature>
<dbReference type="InterPro" id="IPR019734">
    <property type="entry name" value="TPR_rpt"/>
</dbReference>
<dbReference type="SUPFAM" id="SSF48452">
    <property type="entry name" value="TPR-like"/>
    <property type="match status" value="1"/>
</dbReference>
<sequence length="279" mass="32499">MILGFKVLEKMKIKILILFLLLFSLSFTYDASNINNAYRLYRAKNYKKAAELLEEEIKTTPILKIEYYEMLANAYMYMKDYNNMLRVARDGIIVNRFSHKLYFQKGYALYKLGKTNEAIEPVRHSLILNPDDAYMNNFLGLLYLYTEDYKLAEASFLKANIYSTNNIVYMINLAATYERDKNYVSALKIYEDVYNIDKTYRNVAESINRVKNYLGYTNEDIKVVNTVETAHNEDTEVNLINPIENTNQTVITNNIYTNNIINTNSTVNTNDTNSSTTNQ</sequence>
<dbReference type="SMART" id="SM00028">
    <property type="entry name" value="TPR"/>
    <property type="match status" value="4"/>
</dbReference>
<evidence type="ECO:0000256" key="1">
    <source>
        <dbReference type="PROSITE-ProRule" id="PRU00339"/>
    </source>
</evidence>
<dbReference type="AlphaFoldDB" id="A0A3B6VMQ9"/>
<accession>A0A3B6VMQ9</accession>
<gene>
    <name evidence="2" type="ORF">BPP43_05850</name>
</gene>
<evidence type="ECO:0000313" key="3">
    <source>
        <dbReference type="Proteomes" id="UP000010793"/>
    </source>
</evidence>
<dbReference type="PROSITE" id="PS50005">
    <property type="entry name" value="TPR"/>
    <property type="match status" value="1"/>
</dbReference>
<dbReference type="Pfam" id="PF13181">
    <property type="entry name" value="TPR_8"/>
    <property type="match status" value="2"/>
</dbReference>
<dbReference type="EMBL" id="CP002873">
    <property type="protein sequence ID" value="AGA66414.1"/>
    <property type="molecule type" value="Genomic_DNA"/>
</dbReference>
<dbReference type="KEGG" id="bpip:BPP43_05850"/>
<protein>
    <submittedName>
        <fullName evidence="2">TPR domain-containing protein</fullName>
    </submittedName>
</protein>
<keyword evidence="1" id="KW-0802">TPR repeat</keyword>